<accession>A0A1H0LKB0</accession>
<dbReference type="Pfam" id="PF03807">
    <property type="entry name" value="F420_oxidored"/>
    <property type="match status" value="1"/>
</dbReference>
<dbReference type="AlphaFoldDB" id="A0A1H0LKB0"/>
<keyword evidence="4" id="KW-0028">Amino-acid biosynthesis</keyword>
<dbReference type="SUPFAM" id="SSF51735">
    <property type="entry name" value="NAD(P)-binding Rossmann-fold domains"/>
    <property type="match status" value="1"/>
</dbReference>
<keyword evidence="2 4" id="KW-0521">NADP</keyword>
<dbReference type="InterPro" id="IPR021133">
    <property type="entry name" value="HEAT_type_2"/>
</dbReference>
<evidence type="ECO:0000256" key="6">
    <source>
        <dbReference type="PIRSR" id="PIRSR000193-1"/>
    </source>
</evidence>
<dbReference type="UniPathway" id="UPA00098">
    <property type="reaction ID" value="UER00361"/>
</dbReference>
<sequence>MAGALETAGRVLLVGGGNMGGAMLRGWLEAGLDPAAVAVLDPNGAPLLADIVSRGVRLAAAPAEVERGADTVILAVKPQVMEAVLPTLLPLLADDTLIVSVAAGRTVASIEAALGERPVVRAMPNTPALVNRGITGAYPNARVTGPMRARAQALLESSGPVEWVEREALIDAVTGVSGSGPAYVFLLAEALAEAGVAAGLDPALAMRLARHTVAGAGELMIRSGDEPAQLRRNVTSPNGTTQAALEILMADDGFGPLLRRAVLAARDRAEALSRA</sequence>
<dbReference type="InterPro" id="IPR028939">
    <property type="entry name" value="P5C_Rdtase_cat_N"/>
</dbReference>
<dbReference type="EC" id="1.5.1.2" evidence="4 5"/>
<dbReference type="OrthoDB" id="9805754at2"/>
<dbReference type="PANTHER" id="PTHR11645">
    <property type="entry name" value="PYRROLINE-5-CARBOXYLATE REDUCTASE"/>
    <property type="match status" value="1"/>
</dbReference>
<dbReference type="InterPro" id="IPR000304">
    <property type="entry name" value="Pyrroline-COOH_reductase"/>
</dbReference>
<dbReference type="GO" id="GO:0004735">
    <property type="term" value="F:pyrroline-5-carboxylate reductase activity"/>
    <property type="evidence" value="ECO:0007669"/>
    <property type="project" value="UniProtKB-UniRule"/>
</dbReference>
<evidence type="ECO:0000256" key="4">
    <source>
        <dbReference type="HAMAP-Rule" id="MF_01925"/>
    </source>
</evidence>
<evidence type="ECO:0000256" key="1">
    <source>
        <dbReference type="ARBA" id="ARBA00005525"/>
    </source>
</evidence>
<comment type="pathway">
    <text evidence="4">Amino-acid biosynthesis; L-proline biosynthesis; L-proline from L-glutamate 5-semialdehyde: step 1/1.</text>
</comment>
<dbReference type="Proteomes" id="UP000198793">
    <property type="component" value="Unassembled WGS sequence"/>
</dbReference>
<dbReference type="InterPro" id="IPR008927">
    <property type="entry name" value="6-PGluconate_DH-like_C_sf"/>
</dbReference>
<keyword evidence="3 4" id="KW-0560">Oxidoreductase</keyword>
<comment type="subcellular location">
    <subcellularLocation>
        <location evidence="4">Cytoplasm</location>
    </subcellularLocation>
</comment>
<dbReference type="InterPro" id="IPR036291">
    <property type="entry name" value="NAD(P)-bd_dom_sf"/>
</dbReference>
<dbReference type="InterPro" id="IPR029036">
    <property type="entry name" value="P5CR_dimer"/>
</dbReference>
<evidence type="ECO:0000256" key="3">
    <source>
        <dbReference type="ARBA" id="ARBA00023002"/>
    </source>
</evidence>
<evidence type="ECO:0000256" key="5">
    <source>
        <dbReference type="NCBIfam" id="TIGR00112"/>
    </source>
</evidence>
<dbReference type="PIRSF" id="PIRSF000193">
    <property type="entry name" value="Pyrrol-5-carb_rd"/>
    <property type="match status" value="1"/>
</dbReference>
<proteinExistence type="inferred from homology"/>
<dbReference type="PANTHER" id="PTHR11645:SF0">
    <property type="entry name" value="PYRROLINE-5-CARBOXYLATE REDUCTASE 3"/>
    <property type="match status" value="1"/>
</dbReference>
<keyword evidence="4" id="KW-0963">Cytoplasm</keyword>
<evidence type="ECO:0000313" key="9">
    <source>
        <dbReference type="EMBL" id="SDO68668.1"/>
    </source>
</evidence>
<comment type="similarity">
    <text evidence="1 4">Belongs to the pyrroline-5-carboxylate reductase family.</text>
</comment>
<reference evidence="9 10" key="1">
    <citation type="submission" date="2016-10" db="EMBL/GenBank/DDBJ databases">
        <authorList>
            <person name="de Groot N.N."/>
        </authorList>
    </citation>
    <scope>NUCLEOTIDE SEQUENCE [LARGE SCALE GENOMIC DNA]</scope>
    <source>
        <strain evidence="10">L7-484,KACC 16230,DSM 25025</strain>
    </source>
</reference>
<protein>
    <recommendedName>
        <fullName evidence="4 5">Pyrroline-5-carboxylate reductase</fullName>
        <shortName evidence="4">P5C reductase</shortName>
        <shortName evidence="4">P5CR</shortName>
        <ecNumber evidence="4 5">1.5.1.2</ecNumber>
    </recommendedName>
    <alternativeName>
        <fullName evidence="4">PCA reductase</fullName>
    </alternativeName>
</protein>
<dbReference type="Gene3D" id="1.10.3730.10">
    <property type="entry name" value="ProC C-terminal domain-like"/>
    <property type="match status" value="1"/>
</dbReference>
<gene>
    <name evidence="4" type="primary">proC</name>
    <name evidence="9" type="ORF">SAMN05192530_11075</name>
</gene>
<keyword evidence="10" id="KW-1185">Reference proteome</keyword>
<organism evidence="9 10">
    <name type="scientific">Aureimonas jatrophae</name>
    <dbReference type="NCBI Taxonomy" id="1166073"/>
    <lineage>
        <taxon>Bacteria</taxon>
        <taxon>Pseudomonadati</taxon>
        <taxon>Pseudomonadota</taxon>
        <taxon>Alphaproteobacteria</taxon>
        <taxon>Hyphomicrobiales</taxon>
        <taxon>Aurantimonadaceae</taxon>
        <taxon>Aureimonas</taxon>
    </lineage>
</organism>
<dbReference type="RefSeq" id="WP_090676212.1">
    <property type="nucleotide sequence ID" value="NZ_FNIT01000010.1"/>
</dbReference>
<dbReference type="EMBL" id="FNIT01000010">
    <property type="protein sequence ID" value="SDO68668.1"/>
    <property type="molecule type" value="Genomic_DNA"/>
</dbReference>
<dbReference type="Pfam" id="PF14748">
    <property type="entry name" value="P5CR_dimer"/>
    <property type="match status" value="1"/>
</dbReference>
<feature type="domain" description="Pyrroline-5-carboxylate reductase dimerisation" evidence="8">
    <location>
        <begin position="167"/>
        <end position="271"/>
    </location>
</feature>
<feature type="binding site" evidence="6">
    <location>
        <begin position="75"/>
        <end position="78"/>
    </location>
    <ligand>
        <name>NADP(+)</name>
        <dbReference type="ChEBI" id="CHEBI:58349"/>
    </ligand>
</feature>
<dbReference type="PROSITE" id="PS50077">
    <property type="entry name" value="HEAT_REPEAT"/>
    <property type="match status" value="1"/>
</dbReference>
<dbReference type="Gene3D" id="3.40.50.720">
    <property type="entry name" value="NAD(P)-binding Rossmann-like Domain"/>
    <property type="match status" value="1"/>
</dbReference>
<comment type="catalytic activity">
    <reaction evidence="4">
        <text>L-proline + NAD(+) = (S)-1-pyrroline-5-carboxylate + NADH + 2 H(+)</text>
        <dbReference type="Rhea" id="RHEA:14105"/>
        <dbReference type="ChEBI" id="CHEBI:15378"/>
        <dbReference type="ChEBI" id="CHEBI:17388"/>
        <dbReference type="ChEBI" id="CHEBI:57540"/>
        <dbReference type="ChEBI" id="CHEBI:57945"/>
        <dbReference type="ChEBI" id="CHEBI:60039"/>
        <dbReference type="EC" id="1.5.1.2"/>
    </reaction>
</comment>
<dbReference type="FunFam" id="1.10.3730.10:FF:000001">
    <property type="entry name" value="Pyrroline-5-carboxylate reductase"/>
    <property type="match status" value="1"/>
</dbReference>
<comment type="function">
    <text evidence="4">Catalyzes the reduction of 1-pyrroline-5-carboxylate (PCA) to L-proline.</text>
</comment>
<keyword evidence="4" id="KW-0641">Proline biosynthesis</keyword>
<dbReference type="NCBIfam" id="TIGR00112">
    <property type="entry name" value="proC"/>
    <property type="match status" value="1"/>
</dbReference>
<dbReference type="STRING" id="1166073.SAMN05192530_11075"/>
<evidence type="ECO:0000259" key="7">
    <source>
        <dbReference type="Pfam" id="PF03807"/>
    </source>
</evidence>
<feature type="domain" description="Pyrroline-5-carboxylate reductase catalytic N-terminal" evidence="7">
    <location>
        <begin position="12"/>
        <end position="104"/>
    </location>
</feature>
<name>A0A1H0LKB0_9HYPH</name>
<comment type="catalytic activity">
    <reaction evidence="4">
        <text>L-proline + NADP(+) = (S)-1-pyrroline-5-carboxylate + NADPH + 2 H(+)</text>
        <dbReference type="Rhea" id="RHEA:14109"/>
        <dbReference type="ChEBI" id="CHEBI:15378"/>
        <dbReference type="ChEBI" id="CHEBI:17388"/>
        <dbReference type="ChEBI" id="CHEBI:57783"/>
        <dbReference type="ChEBI" id="CHEBI:58349"/>
        <dbReference type="ChEBI" id="CHEBI:60039"/>
        <dbReference type="EC" id="1.5.1.2"/>
    </reaction>
</comment>
<dbReference type="GO" id="GO:0055129">
    <property type="term" value="P:L-proline biosynthetic process"/>
    <property type="evidence" value="ECO:0007669"/>
    <property type="project" value="UniProtKB-UniRule"/>
</dbReference>
<dbReference type="GO" id="GO:0005737">
    <property type="term" value="C:cytoplasm"/>
    <property type="evidence" value="ECO:0007669"/>
    <property type="project" value="UniProtKB-SubCell"/>
</dbReference>
<evidence type="ECO:0000256" key="2">
    <source>
        <dbReference type="ARBA" id="ARBA00022857"/>
    </source>
</evidence>
<evidence type="ECO:0000259" key="8">
    <source>
        <dbReference type="Pfam" id="PF14748"/>
    </source>
</evidence>
<dbReference type="HAMAP" id="MF_01925">
    <property type="entry name" value="P5C_reductase"/>
    <property type="match status" value="1"/>
</dbReference>
<evidence type="ECO:0000313" key="10">
    <source>
        <dbReference type="Proteomes" id="UP000198793"/>
    </source>
</evidence>
<dbReference type="SUPFAM" id="SSF48179">
    <property type="entry name" value="6-phosphogluconate dehydrogenase C-terminal domain-like"/>
    <property type="match status" value="1"/>
</dbReference>